<dbReference type="AlphaFoldDB" id="A0A4Y7JH98"/>
<keyword evidence="1" id="KW-1133">Transmembrane helix</keyword>
<keyword evidence="1" id="KW-0472">Membrane</keyword>
<reference evidence="2 3" key="1">
    <citation type="journal article" date="2018" name="Science">
        <title>The opium poppy genome and morphinan production.</title>
        <authorList>
            <person name="Guo L."/>
            <person name="Winzer T."/>
            <person name="Yang X."/>
            <person name="Li Y."/>
            <person name="Ning Z."/>
            <person name="He Z."/>
            <person name="Teodor R."/>
            <person name="Lu Y."/>
            <person name="Bowser T.A."/>
            <person name="Graham I.A."/>
            <person name="Ye K."/>
        </authorList>
    </citation>
    <scope>NUCLEOTIDE SEQUENCE [LARGE SCALE GENOMIC DNA]</scope>
    <source>
        <strain evidence="3">cv. HN1</strain>
        <tissue evidence="2">Leaves</tissue>
    </source>
</reference>
<feature type="transmembrane region" description="Helical" evidence="1">
    <location>
        <begin position="6"/>
        <end position="24"/>
    </location>
</feature>
<accession>A0A4Y7JH98</accession>
<name>A0A4Y7JH98_PAPSO</name>
<evidence type="ECO:0000313" key="3">
    <source>
        <dbReference type="Proteomes" id="UP000316621"/>
    </source>
</evidence>
<protein>
    <submittedName>
        <fullName evidence="2">Uncharacterized protein</fullName>
    </submittedName>
</protein>
<dbReference type="Gramene" id="RZC59025">
    <property type="protein sequence ID" value="RZC59025"/>
    <property type="gene ID" value="C5167_006318"/>
</dbReference>
<organism evidence="2 3">
    <name type="scientific">Papaver somniferum</name>
    <name type="common">Opium poppy</name>
    <dbReference type="NCBI Taxonomy" id="3469"/>
    <lineage>
        <taxon>Eukaryota</taxon>
        <taxon>Viridiplantae</taxon>
        <taxon>Streptophyta</taxon>
        <taxon>Embryophyta</taxon>
        <taxon>Tracheophyta</taxon>
        <taxon>Spermatophyta</taxon>
        <taxon>Magnoliopsida</taxon>
        <taxon>Ranunculales</taxon>
        <taxon>Papaveraceae</taxon>
        <taxon>Papaveroideae</taxon>
        <taxon>Papaver</taxon>
    </lineage>
</organism>
<proteinExistence type="predicted"/>
<evidence type="ECO:0000313" key="2">
    <source>
        <dbReference type="EMBL" id="RZC59025.1"/>
    </source>
</evidence>
<gene>
    <name evidence="2" type="ORF">C5167_006318</name>
</gene>
<sequence>MDLIILINYGSLSVAGFTQAMICFKSREKYFETKLKSLPDVTVFTQYLADLGFCKMLLTLLLNLISTPIHGRVREGPELSVSNINQVHLHFL</sequence>
<dbReference type="Proteomes" id="UP000316621">
    <property type="component" value="Chromosome 4"/>
</dbReference>
<keyword evidence="1" id="KW-0812">Transmembrane</keyword>
<dbReference type="EMBL" id="CM010718">
    <property type="protein sequence ID" value="RZC59025.1"/>
    <property type="molecule type" value="Genomic_DNA"/>
</dbReference>
<keyword evidence="3" id="KW-1185">Reference proteome</keyword>
<evidence type="ECO:0000256" key="1">
    <source>
        <dbReference type="SAM" id="Phobius"/>
    </source>
</evidence>